<evidence type="ECO:0000256" key="2">
    <source>
        <dbReference type="SAM" id="Phobius"/>
    </source>
</evidence>
<dbReference type="Proteomes" id="UP000485058">
    <property type="component" value="Unassembled WGS sequence"/>
</dbReference>
<protein>
    <submittedName>
        <fullName evidence="3">Uncharacterized protein</fullName>
    </submittedName>
</protein>
<comment type="caution">
    <text evidence="3">The sequence shown here is derived from an EMBL/GenBank/DDBJ whole genome shotgun (WGS) entry which is preliminary data.</text>
</comment>
<accession>A0A699Z0H8</accession>
<evidence type="ECO:0000313" key="3">
    <source>
        <dbReference type="EMBL" id="GFH08852.1"/>
    </source>
</evidence>
<keyword evidence="4" id="KW-1185">Reference proteome</keyword>
<evidence type="ECO:0000256" key="1">
    <source>
        <dbReference type="SAM" id="MobiDB-lite"/>
    </source>
</evidence>
<sequence length="472" mass="49858">MAPTIPLHANPPPPNTSPTLAFLEKRVQRWARHSLSRCHAHLGQGTPPTPHGSVSPLALTPACRGCWPAAQHSTCICNKRRLLWRESRRASREELPPGAWPTPTLLFLLVLCFFGGWRLSTQARSFSVQLPPPPPSPILRVSGTAPGLDHRVGGCKPCVLSIPPLPRCPTSEPGVTAGATTVACLLACRIPTAVSQSPDQLASLPYSLPICTYTSITTSHLHPHTAPLPQCTSTLAPPPQWSITTKPAHCLLACIPCCPMCTHVSVRMPPCLALTITHLVFGLRGLDVTLAPYPPYGDGDLAWQQLWLNTSGIPIDQKVPSSLTTAVDPEGPLLLPAPSPPSTSYTPHPPTTSIAPSLQPASSAGNVAGIAAGAAAAALLLCCALLLAACLIKRQAGGGGSPLVEGGVQCPPRLKLYKHDLCGAHNPDAVLVSDPGDRLTKSCASFPYPWRHYMTQGLSDTTVVPPARCCTY</sequence>
<name>A0A699Z0H8_HAELA</name>
<gene>
    <name evidence="3" type="ORF">HaLaN_03884</name>
</gene>
<organism evidence="3 4">
    <name type="scientific">Haematococcus lacustris</name>
    <name type="common">Green alga</name>
    <name type="synonym">Haematococcus pluvialis</name>
    <dbReference type="NCBI Taxonomy" id="44745"/>
    <lineage>
        <taxon>Eukaryota</taxon>
        <taxon>Viridiplantae</taxon>
        <taxon>Chlorophyta</taxon>
        <taxon>core chlorophytes</taxon>
        <taxon>Chlorophyceae</taxon>
        <taxon>CS clade</taxon>
        <taxon>Chlamydomonadales</taxon>
        <taxon>Haematococcaceae</taxon>
        <taxon>Haematococcus</taxon>
    </lineage>
</organism>
<keyword evidence="2" id="KW-1133">Transmembrane helix</keyword>
<feature type="transmembrane region" description="Helical" evidence="2">
    <location>
        <begin position="367"/>
        <end position="392"/>
    </location>
</feature>
<reference evidence="3 4" key="1">
    <citation type="submission" date="2020-02" db="EMBL/GenBank/DDBJ databases">
        <title>Draft genome sequence of Haematococcus lacustris strain NIES-144.</title>
        <authorList>
            <person name="Morimoto D."/>
            <person name="Nakagawa S."/>
            <person name="Yoshida T."/>
            <person name="Sawayama S."/>
        </authorList>
    </citation>
    <scope>NUCLEOTIDE SEQUENCE [LARGE SCALE GENOMIC DNA]</scope>
    <source>
        <strain evidence="3 4">NIES-144</strain>
    </source>
</reference>
<keyword evidence="2" id="KW-0472">Membrane</keyword>
<dbReference type="AlphaFoldDB" id="A0A699Z0H8"/>
<evidence type="ECO:0000313" key="4">
    <source>
        <dbReference type="Proteomes" id="UP000485058"/>
    </source>
</evidence>
<proteinExistence type="predicted"/>
<feature type="region of interest" description="Disordered" evidence="1">
    <location>
        <begin position="330"/>
        <end position="356"/>
    </location>
</feature>
<dbReference type="EMBL" id="BLLF01000189">
    <property type="protein sequence ID" value="GFH08852.1"/>
    <property type="molecule type" value="Genomic_DNA"/>
</dbReference>
<keyword evidence="2" id="KW-0812">Transmembrane</keyword>